<dbReference type="InterPro" id="IPR046805">
    <property type="entry name" value="Tra1_ring"/>
</dbReference>
<dbReference type="InterPro" id="IPR011989">
    <property type="entry name" value="ARM-like"/>
</dbReference>
<dbReference type="Pfam" id="PF02259">
    <property type="entry name" value="FAT"/>
    <property type="match status" value="1"/>
</dbReference>
<keyword evidence="9" id="KW-1185">Reference proteome</keyword>
<dbReference type="Pfam" id="PF20206">
    <property type="entry name" value="Tra1_ring"/>
    <property type="match status" value="1"/>
</dbReference>
<feature type="region of interest" description="Disordered" evidence="4">
    <location>
        <begin position="3270"/>
        <end position="3362"/>
    </location>
</feature>
<dbReference type="SUPFAM" id="SSF56112">
    <property type="entry name" value="Protein kinase-like (PK-like)"/>
    <property type="match status" value="1"/>
</dbReference>
<dbReference type="InterPro" id="IPR011009">
    <property type="entry name" value="Kinase-like_dom_sf"/>
</dbReference>
<comment type="similarity">
    <text evidence="1">Belongs to the PI3/PI4-kinase family. TRA1 subfamily.</text>
</comment>
<feature type="domain" description="FATC" evidence="7">
    <location>
        <begin position="3861"/>
        <end position="3893"/>
    </location>
</feature>
<dbReference type="eggNOG" id="KOG0889">
    <property type="taxonomic scope" value="Eukaryota"/>
</dbReference>
<dbReference type="GO" id="GO:0005634">
    <property type="term" value="C:nucleus"/>
    <property type="evidence" value="ECO:0007669"/>
    <property type="project" value="TreeGrafter"/>
</dbReference>
<dbReference type="SMR" id="G0S842"/>
<feature type="domain" description="PI3K/PI4K catalytic" evidence="5">
    <location>
        <begin position="3538"/>
        <end position="3864"/>
    </location>
</feature>
<evidence type="ECO:0000256" key="1">
    <source>
        <dbReference type="ARBA" id="ARBA00007234"/>
    </source>
</evidence>
<dbReference type="InterPro" id="IPR046807">
    <property type="entry name" value="Tra1_central"/>
</dbReference>
<comment type="subunit">
    <text evidence="2">Associates with DNA double-strand breaks.</text>
</comment>
<feature type="compositionally biased region" description="Low complexity" evidence="4">
    <location>
        <begin position="3325"/>
        <end position="3351"/>
    </location>
</feature>
<evidence type="ECO:0000256" key="4">
    <source>
        <dbReference type="SAM" id="MobiDB-lite"/>
    </source>
</evidence>
<dbReference type="Pfam" id="PF00454">
    <property type="entry name" value="PI3_PI4_kinase"/>
    <property type="match status" value="1"/>
</dbReference>
<dbReference type="CDD" id="cd05163">
    <property type="entry name" value="PIKK_TRRAP"/>
    <property type="match status" value="1"/>
</dbReference>
<dbReference type="STRING" id="759272.G0S842"/>
<feature type="region of interest" description="Disordered" evidence="4">
    <location>
        <begin position="1267"/>
        <end position="1295"/>
    </location>
</feature>
<dbReference type="HOGENOM" id="CLU_000129_1_0_1"/>
<dbReference type="GO" id="GO:0035267">
    <property type="term" value="C:NuA4 histone acetyltransferase complex"/>
    <property type="evidence" value="ECO:0007669"/>
    <property type="project" value="TreeGrafter"/>
</dbReference>
<proteinExistence type="inferred from homology"/>
<dbReference type="Pfam" id="PF02260">
    <property type="entry name" value="FATC"/>
    <property type="match status" value="1"/>
</dbReference>
<evidence type="ECO:0000313" key="8">
    <source>
        <dbReference type="EMBL" id="EGS21089.1"/>
    </source>
</evidence>
<feature type="region of interest" description="Disordered" evidence="4">
    <location>
        <begin position="2063"/>
        <end position="2095"/>
    </location>
</feature>
<evidence type="ECO:0000259" key="6">
    <source>
        <dbReference type="PROSITE" id="PS51189"/>
    </source>
</evidence>
<evidence type="ECO:0008006" key="10">
    <source>
        <dbReference type="Google" id="ProtNLM"/>
    </source>
</evidence>
<evidence type="ECO:0000259" key="7">
    <source>
        <dbReference type="PROSITE" id="PS51190"/>
    </source>
</evidence>
<evidence type="ECO:0000313" key="9">
    <source>
        <dbReference type="Proteomes" id="UP000008066"/>
    </source>
</evidence>
<sequence length="3893" mass="444093">MATSLIEDVVKKLSVAETGTGNSLSERSLLVLPLMQVSCYTELKVKAEAACALRDSLDHYTAGPAYPAFLKKVMPVFIHILRQQPVFQTTGEQGHMQKLRNCILEILHRLPTSQTPPEHFEPYAHEIVDLLLELVRTDNEDNVILCVKILSDIMRHQHKIMSGKVQTFLNLIQELFEQLDKVVRDQLDNTSTTGPPGPPSTPGSTQSSFLPHQQSPRPGSPVTTGVTDFGADANQQANRLLPRGMYSFKVLAECPIIVVSIFQVHRSAVTPNVKAFVPLIKSALLCQAKAQDQAHREAAARGTIHIGVSPNIKNRAAFGDFITAQVKTMSFLAYLLRQYSSQLSDFLPHLPDIIVRLLRDCPRDKSSARKELFVAIRHIINFNFRKIFLPKIDELLDERTLVGDGLTVHETMRPLAYSMLADLIHHVRDQLSPEQIRKTVEVYTRNLQDNFPGTSFQTMSAKLLLNMAECIARLPNKVDARHYLIMILNAIADKFAAMNRQYPNAVKLSKQYAQQAAKNVPETYLADKENPPDWDEIDIFNATPIKISNPRDRAADPVVDNKFLFRNLMTGLKNTFYQLKSCNIPGAVDLTGAPAHWTDVAYGFTAEEVKVIAKLFREGAYVFRYYEIEKPAAESPYSSPVEYMANFYMVSSSKEEKELLETFATVFHCIDPATFHEVFQQEIPRLYEMIHEHTALLHIPQFFLASEATSPSFCGILLRFLMERIEDVGSADIKKSSILLRLFKLAFMAVTLFANQNEQVLLPHVVDIVTKSIELSTKAEEPMNYFLLLRSLFRSIGGGKFEHLYKQILPLLEMLLDVLNNLLMAARKPAERDLYVELCLTVPARLSNLLPHLSFLMRPLVVALRAGTELVGQGLRTLELCVDNLTADYLDPIMAPVIDELMTALFDHLKPHPYSHFHAHTTLRILGKLGGRNRKFMTEALPVTFQQYVDDRASFDLRLIGSKRDRAFPAHLGIDLAIQKLTEIPKPVKGGVPQLSRQYDPYYKRQALNLIIAQTKLRVGFDSVPEDLPRLVRLQVEDLVKKNRDVDISLFEVSDKERSIAKKNEEQALLKRLLKALLYAESIPEFKQEVDALLVNLARHFTLIEIGRSVIDMKKAYTPFDTKSGEGPLFIDNRVLSEAILESLANENLEVREAAKRLIKEMHNAAVTVFGSPMHVPRMTFWSSLASTFCHGCYEEEWFTKQGGALGIQTLLTEIDLGDLWVAAKQIEFVRALMYVVKDMPQDLPEKTRRTAQVTLEQLLARITRNAKKQDCLPPPPPPAPPGSHPPQPPPRPPRLAQLVMMLNSELAHMNRHVRATARRSIEAIAAAAQAEVWELLEPHKKHILGPIYAKPLRALPFAIQIGYIDAVTYYMSLKRDFVPFDENLNRLLMESLALADASDESLAGKTLEFRTHDFIVNLRVSCIKILSRAMSFEEFGSGSNNPTRPKVVSVFFKCLYSDSQPTIDAANDALKAVLQHTTKLPKDLLQSGLRPVLASLQDAKRLTVHSLDNLGRLLRLLTTYFKVEIGTRLLEHVKQIADPNFLQQLSFTFFEQNNAMKVIAAVFNIFHLLPDAARQFKERVIDNVLDLEQKLRRTHHSPFRLPLYKYLNKYPSDIWAFTLQKLEDLRYGRFLAQVLRHPDSQVLRDYGAANVEFIIKTCNTVVVSGKETKFIAIINTINMLDALCQFPTANSQSWLDNKEHIEWLKTVGKELELQQKKNSLTPNLRLPAHQASEQLMNILTKALDRNPNDLDALFSLVEGITSDDFRETPALLSHIYNKIIRSDSIDFWRITILRCLDIYSGKTASQRMKWYLLHNIVNPIIAMDVMRTWDDPNKASRLLDRTVIDSINTKIWKVNLPDPQEDLLQPRVDHTRMEVLQLSAMLVKYRHALLQDARKDFIKFAWTYIRLDDVINKHAAYVVIGYFIAHYETPAKIVSQIYFSLLKTNQNEGRALVTQALELMAPVMPKRCPFPPGDRNPVWALAPRRILAEESQNVQQMTAIFHYLVRHPDLFYDTRDKFAMLIIQCLRKVASPPNPSNDNRKLALNMMWLIWQWEQRRVESKLSEPLRAPSESPNSNKRKLDEQQGLSPSATRQAEFQIPSVGRHKMIRYLVEFIAQLNERYPLPSARPSDPPTTTSFLLPSPSNELCKKATALLYNLLQPQYWGDLVEEMDLFPNVTDLVLAGEKSATLLSADPSDPEKCDDKLITSIINTLQVVRIVLHFKSDRWILDNMPQIQKILEKCLKSANPEIQDCLHMADRKYDGDRDVKPTIKRILDAVPEDIPMEDADGDIEPESQTSELIAWLSGIATESMAAGNYVSGINILWSLGHRKPSIIDQHIPAIMRSLQSKLARDHVSHYAALGHQASGLRPQADPNAPTEMKAYDLEIQTNLILKAIEVTAMRMEILGDNRRPFLSVLATIVEKSLHIPLCEKILEMVEGWVFRSEGTWPTLKEKTAVLHKMISFEHRTDPTMLHKFLNLVLRIYEDPKITRTELTVRMEHAFLIGTRAQDVEMRNKFMSIFDKCLSKTASARLAYVILGQNWDTLADSYWLAQASQLLLGAVDMNPTIQLHQDDFRTLPISQLVAPYAKDSREPSVMIDDKFEAFMANHRRFLAELGDVRARDVLEPLMQLQHIDANFAHELWVALFPMFWSAVPKEDRPDLERGLVTLLTKDYHSRQMDKRPNVVQSLMAGAVKTWPHCKIPPHVLKFEAKTYDAWYTALHQLENAAIKPEIDSAAVRESNLDALVDLYSTLGEDDLFYGTWRRRCQFVETNAGLSYEQHGMWEKAQRMYESAQIKARTGVIPFSEAEYMLWEDHWVLCAQKLQQWEILQDFAKHENFQDLLLECAWRNTEYWQNQENRDQLDTVIKGVMDAPTPRRYFFQAFMSLLKLHNKQETPQDFNRVVDEAIQLSIRKWHQLPKRLTAAHVPLLQNFQQLVELHDASVICQSLAQTNASNLDVKSGELKLLLGSWRDRLPNMWDDIVAWQDLVTWRQHVFGLINATYLQLIPQQAQNAGGASFAYRGYHETAWIINRFAHVARKHALPEVCISQLSRIYTLPNIEIQEAFLKLREQAKCHYQNPDELTSGLDVINNTNLNYFSAPQKAEFYTLKGMFLEKLGQKEEADTAFGTALYFDITAAKAWAEWGYFNDRKFKENPSDLPSAKQALTSYLQAASSYKNHKSRKLIARILWLLSLDDANGTIAAGFDDFKGEIYVWWWIIFIPQLLVGLGYKEAPRVQAILLKIAKTYPQALYFLLRTNREDMLTIKKNQEAKERARQRAAQAAIPNKPNGSPQLTKKDGAAGAADGRPPTANGETPKPPEIKIEGAAPNAPTAATPQAAANAPQVPGAAPAEQQTGGVQKKPPWELTEEIMSVLKTAFPLLALSMETMVDQIQKHFKCPPDEDAYRLIVALLNDGLSYVSRMPASYAKDVKLPAATENNITRFAETILPNHIRPTFEADFVKVKPTMYEYIHNLRKWRDKFEEKLDRRASPAPLESFAHYSPHLSEFRYQKFDDVEIPGQYLQHKDKNQDFIRIDRFLPNVDLVRTIGASHRRLRIRGHDGSVHAFAVQHPAARHCRREERVLQLFRQLNQTLANKKESRRRDLQFTLPLMVPLAPHIRIVQEDTSYITLQSVYEDHCRRHGMNKDEPILFTMEKLRGLMDAKALQKPEQAVTAKLEVYRAIQEKFVDHTIVLEYFQGAYPNFADFWLFRRRFSYQLAALTFMTYTMHIDKRYPHKMNIARGSGNIWGSEAVSYMAPSRPLFQNTEPVPFRLTPNLQTLMGPLATEGIFAASVMAIARCLTEPEQHLEHALTLFVRDEMMFWFTNSHRTMSLTENQLRETVQANCDMIVKKALALAQTPQGNLPAHQTVTDLIAKATNPMNLALCDALWMPYL</sequence>
<dbReference type="Gene3D" id="1.25.10.10">
    <property type="entry name" value="Leucine-rich Repeat Variant"/>
    <property type="match status" value="1"/>
</dbReference>
<dbReference type="Proteomes" id="UP000008066">
    <property type="component" value="Unassembled WGS sequence"/>
</dbReference>
<dbReference type="InterPro" id="IPR016024">
    <property type="entry name" value="ARM-type_fold"/>
</dbReference>
<evidence type="ECO:0000256" key="2">
    <source>
        <dbReference type="ARBA" id="ARBA00011370"/>
    </source>
</evidence>
<dbReference type="OrthoDB" id="5570127at2759"/>
<feature type="domain" description="FAT" evidence="6">
    <location>
        <begin position="2706"/>
        <end position="3261"/>
    </location>
</feature>
<evidence type="ECO:0000259" key="5">
    <source>
        <dbReference type="PROSITE" id="PS50290"/>
    </source>
</evidence>
<feature type="compositionally biased region" description="Polar residues" evidence="4">
    <location>
        <begin position="209"/>
        <end position="226"/>
    </location>
</feature>
<dbReference type="RefSeq" id="XP_006693385.1">
    <property type="nucleotide sequence ID" value="XM_006693322.1"/>
</dbReference>
<dbReference type="GO" id="GO:0006355">
    <property type="term" value="P:regulation of DNA-templated transcription"/>
    <property type="evidence" value="ECO:0007669"/>
    <property type="project" value="TreeGrafter"/>
</dbReference>
<dbReference type="InterPro" id="IPR003151">
    <property type="entry name" value="PIK-rel_kinase_FAT"/>
</dbReference>
<dbReference type="SMART" id="SM00146">
    <property type="entry name" value="PI3Kc"/>
    <property type="match status" value="1"/>
</dbReference>
<dbReference type="InterPro" id="IPR036940">
    <property type="entry name" value="PI3/4_kinase_cat_sf"/>
</dbReference>
<name>G0S842_CHATD</name>
<organism evidence="9">
    <name type="scientific">Chaetomium thermophilum (strain DSM 1495 / CBS 144.50 / IMI 039719)</name>
    <name type="common">Thermochaetoides thermophila</name>
    <dbReference type="NCBI Taxonomy" id="759272"/>
    <lineage>
        <taxon>Eukaryota</taxon>
        <taxon>Fungi</taxon>
        <taxon>Dikarya</taxon>
        <taxon>Ascomycota</taxon>
        <taxon>Pezizomycotina</taxon>
        <taxon>Sordariomycetes</taxon>
        <taxon>Sordariomycetidae</taxon>
        <taxon>Sordariales</taxon>
        <taxon>Chaetomiaceae</taxon>
        <taxon>Thermochaetoides</taxon>
    </lineage>
</organism>
<feature type="compositionally biased region" description="Polar residues" evidence="4">
    <location>
        <begin position="2085"/>
        <end position="2095"/>
    </location>
</feature>
<gene>
    <name evidence="8" type="ORF">CTHT_0029300</name>
</gene>
<dbReference type="GO" id="GO:0006281">
    <property type="term" value="P:DNA repair"/>
    <property type="evidence" value="ECO:0007669"/>
    <property type="project" value="TreeGrafter"/>
</dbReference>
<feature type="region of interest" description="Disordered" evidence="4">
    <location>
        <begin position="187"/>
        <end position="227"/>
    </location>
</feature>
<dbReference type="GO" id="GO:0000124">
    <property type="term" value="C:SAGA complex"/>
    <property type="evidence" value="ECO:0007669"/>
    <property type="project" value="TreeGrafter"/>
</dbReference>
<dbReference type="OMA" id="CLDLYGQ"/>
<dbReference type="Gene3D" id="1.10.1070.11">
    <property type="entry name" value="Phosphatidylinositol 3-/4-kinase, catalytic domain"/>
    <property type="match status" value="1"/>
</dbReference>
<dbReference type="PROSITE" id="PS50290">
    <property type="entry name" value="PI3_4_KINASE_3"/>
    <property type="match status" value="1"/>
</dbReference>
<accession>G0S842</accession>
<evidence type="ECO:0000256" key="3">
    <source>
        <dbReference type="ARBA" id="ARBA00025079"/>
    </source>
</evidence>
<dbReference type="PANTHER" id="PTHR11139">
    <property type="entry name" value="ATAXIA TELANGIECTASIA MUTATED ATM -RELATED"/>
    <property type="match status" value="1"/>
</dbReference>
<dbReference type="InterPro" id="IPR014009">
    <property type="entry name" value="PIK_FAT"/>
</dbReference>
<dbReference type="GeneID" id="18256968"/>
<dbReference type="InterPro" id="IPR050517">
    <property type="entry name" value="DDR_Repair_Kinase"/>
</dbReference>
<dbReference type="EMBL" id="GL988041">
    <property type="protein sequence ID" value="EGS21089.1"/>
    <property type="molecule type" value="Genomic_DNA"/>
</dbReference>
<comment type="function">
    <text evidence="3">Serine/threonine protein kinase which activates checkpoint signaling upon genotoxic stresses such as ionizing radiation (IR), ultraviolet light (UV), or DNA replication stalling, thereby acting as a DNA damage sensor. Recognizes the substrate consensus sequence [ST]-Q. Phosphorylates histone H2A to form H2AS128ph (gamma-H2A) at sites of DNA damage, involved in the regulation of DNA damage response mechanism. Required for the control of telomere length and genome stability.</text>
</comment>
<dbReference type="PANTHER" id="PTHR11139:SF1">
    <property type="entry name" value="TRANSFORMATION_TRANSCRIPTION DOMAIN-ASSOCIATED PROTEIN"/>
    <property type="match status" value="1"/>
</dbReference>
<dbReference type="KEGG" id="cthr:CTHT_0029300"/>
<dbReference type="Pfam" id="PF20175">
    <property type="entry name" value="Tra1_central"/>
    <property type="match status" value="1"/>
</dbReference>
<protein>
    <recommendedName>
        <fullName evidence="10">Non-specific serine/threonine protein kinase</fullName>
    </recommendedName>
</protein>
<dbReference type="PROSITE" id="PS51190">
    <property type="entry name" value="FATC"/>
    <property type="match status" value="1"/>
</dbReference>
<dbReference type="InterPro" id="IPR000403">
    <property type="entry name" value="PI3/4_kinase_cat_dom"/>
</dbReference>
<feature type="compositionally biased region" description="Pro residues" evidence="4">
    <location>
        <begin position="1273"/>
        <end position="1294"/>
    </location>
</feature>
<reference evidence="8 9" key="1">
    <citation type="journal article" date="2011" name="Cell">
        <title>Insight into structure and assembly of the nuclear pore complex by utilizing the genome of a eukaryotic thermophile.</title>
        <authorList>
            <person name="Amlacher S."/>
            <person name="Sarges P."/>
            <person name="Flemming D."/>
            <person name="van Noort V."/>
            <person name="Kunze R."/>
            <person name="Devos D.P."/>
            <person name="Arumugam M."/>
            <person name="Bork P."/>
            <person name="Hurt E."/>
        </authorList>
    </citation>
    <scope>NUCLEOTIDE SEQUENCE [LARGE SCALE GENOMIC DNA]</scope>
    <source>
        <strain evidence="9">DSM 1495 / CBS 144.50 / IMI 039719</strain>
    </source>
</reference>
<dbReference type="SMART" id="SM01343">
    <property type="entry name" value="FATC"/>
    <property type="match status" value="1"/>
</dbReference>
<dbReference type="SUPFAM" id="SSF48371">
    <property type="entry name" value="ARM repeat"/>
    <property type="match status" value="3"/>
</dbReference>
<dbReference type="PROSITE" id="PS51189">
    <property type="entry name" value="FAT"/>
    <property type="match status" value="1"/>
</dbReference>
<dbReference type="InterPro" id="IPR003152">
    <property type="entry name" value="FATC_dom"/>
</dbReference>